<feature type="transmembrane region" description="Helical" evidence="1">
    <location>
        <begin position="12"/>
        <end position="29"/>
    </location>
</feature>
<sequence>MQDFFLWIGDNGTWFLLVSVAVVLIRIAYLTGYLRYVALFVGLATLGEAVSYITSYLNVPNLYILHLYTILEFNIIALFYFSFFGTFYPRPLVPGFMVGFTVLAILNSLFLQPLHGYNTYARGLEGLLVIALAVLCFYKMLTELTEKRIDRHPVFWINTGFLLYFAGSLFFLILSNALLSNSNRTLILTVFGLHALLMVLMHLLISVGLWFSPRLR</sequence>
<feature type="transmembrane region" description="Helical" evidence="1">
    <location>
        <begin position="153"/>
        <end position="174"/>
    </location>
</feature>
<keyword evidence="1" id="KW-0472">Membrane</keyword>
<keyword evidence="1" id="KW-0812">Transmembrane</keyword>
<feature type="transmembrane region" description="Helical" evidence="1">
    <location>
        <begin position="123"/>
        <end position="141"/>
    </location>
</feature>
<reference evidence="2 3" key="1">
    <citation type="submission" date="2020-03" db="EMBL/GenBank/DDBJ databases">
        <authorList>
            <person name="Kim M.K."/>
        </authorList>
    </citation>
    <scope>NUCLEOTIDE SEQUENCE [LARGE SCALE GENOMIC DNA]</scope>
    <source>
        <strain evidence="2 3">BT328</strain>
    </source>
</reference>
<feature type="transmembrane region" description="Helical" evidence="1">
    <location>
        <begin position="186"/>
        <end position="211"/>
    </location>
</feature>
<dbReference type="EMBL" id="CP050063">
    <property type="protein sequence ID" value="QIP15097.1"/>
    <property type="molecule type" value="Genomic_DNA"/>
</dbReference>
<dbReference type="AlphaFoldDB" id="A0A6G9ARJ2"/>
<dbReference type="Proteomes" id="UP000501802">
    <property type="component" value="Chromosome"/>
</dbReference>
<keyword evidence="3" id="KW-1185">Reference proteome</keyword>
<evidence type="ECO:0000313" key="2">
    <source>
        <dbReference type="EMBL" id="QIP15097.1"/>
    </source>
</evidence>
<keyword evidence="1" id="KW-1133">Transmembrane helix</keyword>
<protein>
    <submittedName>
        <fullName evidence="2">Uncharacterized protein</fullName>
    </submittedName>
</protein>
<evidence type="ECO:0000256" key="1">
    <source>
        <dbReference type="SAM" id="Phobius"/>
    </source>
</evidence>
<evidence type="ECO:0000313" key="3">
    <source>
        <dbReference type="Proteomes" id="UP000501802"/>
    </source>
</evidence>
<feature type="transmembrane region" description="Helical" evidence="1">
    <location>
        <begin position="63"/>
        <end position="85"/>
    </location>
</feature>
<feature type="transmembrane region" description="Helical" evidence="1">
    <location>
        <begin position="36"/>
        <end position="57"/>
    </location>
</feature>
<dbReference type="RefSeq" id="WP_167212476.1">
    <property type="nucleotide sequence ID" value="NZ_CP050063.1"/>
</dbReference>
<accession>A0A6G9ARJ2</accession>
<proteinExistence type="predicted"/>
<feature type="transmembrane region" description="Helical" evidence="1">
    <location>
        <begin position="92"/>
        <end position="111"/>
    </location>
</feature>
<organism evidence="2 3">
    <name type="scientific">Spirosoma aureum</name>
    <dbReference type="NCBI Taxonomy" id="2692134"/>
    <lineage>
        <taxon>Bacteria</taxon>
        <taxon>Pseudomonadati</taxon>
        <taxon>Bacteroidota</taxon>
        <taxon>Cytophagia</taxon>
        <taxon>Cytophagales</taxon>
        <taxon>Cytophagaceae</taxon>
        <taxon>Spirosoma</taxon>
    </lineage>
</organism>
<dbReference type="KEGG" id="spib:G8759_21960"/>
<gene>
    <name evidence="2" type="ORF">G8759_21960</name>
</gene>
<name>A0A6G9ARJ2_9BACT</name>